<dbReference type="RefSeq" id="WP_183366879.1">
    <property type="nucleotide sequence ID" value="NZ_JACIEZ010000005.1"/>
</dbReference>
<dbReference type="CDD" id="cd04673">
    <property type="entry name" value="NUDIX_ADPRase"/>
    <property type="match status" value="1"/>
</dbReference>
<proteinExistence type="predicted"/>
<evidence type="ECO:0000313" key="4">
    <source>
        <dbReference type="Proteomes" id="UP000528286"/>
    </source>
</evidence>
<keyword evidence="1" id="KW-0378">Hydrolase</keyword>
<evidence type="ECO:0000256" key="1">
    <source>
        <dbReference type="ARBA" id="ARBA00022801"/>
    </source>
</evidence>
<protein>
    <submittedName>
        <fullName evidence="3">ADP-ribose pyrophosphatase YjhB (NUDIX family)</fullName>
    </submittedName>
</protein>
<dbReference type="Proteomes" id="UP000528286">
    <property type="component" value="Unassembled WGS sequence"/>
</dbReference>
<dbReference type="PANTHER" id="PTHR43736:SF1">
    <property type="entry name" value="DIHYDRONEOPTERIN TRIPHOSPHATE DIPHOSPHATASE"/>
    <property type="match status" value="1"/>
</dbReference>
<sequence>MSQPAPASSAIVRRDGRYLLVRRRNPPAADLYAFPGGRAEAGETPAEAALRECLEETGIEVANPRLFATYDLVTRNGEGDVTHHYFLSVFAVEETGTGTDEALAADDAAECGWYSADEVRAMPVPASVLECVERLEMERFLELEA</sequence>
<dbReference type="Pfam" id="PF00293">
    <property type="entry name" value="NUDIX"/>
    <property type="match status" value="1"/>
</dbReference>
<keyword evidence="4" id="KW-1185">Reference proteome</keyword>
<dbReference type="InterPro" id="IPR020476">
    <property type="entry name" value="Nudix_hydrolase"/>
</dbReference>
<dbReference type="PROSITE" id="PS51462">
    <property type="entry name" value="NUDIX"/>
    <property type="match status" value="1"/>
</dbReference>
<dbReference type="PANTHER" id="PTHR43736">
    <property type="entry name" value="ADP-RIBOSE PYROPHOSPHATASE"/>
    <property type="match status" value="1"/>
</dbReference>
<reference evidence="3 4" key="1">
    <citation type="submission" date="2020-08" db="EMBL/GenBank/DDBJ databases">
        <title>Genomic Encyclopedia of Type Strains, Phase IV (KMG-IV): sequencing the most valuable type-strain genomes for metagenomic binning, comparative biology and taxonomic classification.</title>
        <authorList>
            <person name="Goeker M."/>
        </authorList>
    </citation>
    <scope>NUCLEOTIDE SEQUENCE [LARGE SCALE GENOMIC DNA]</scope>
    <source>
        <strain evidence="3 4">DSM 29853</strain>
    </source>
</reference>
<dbReference type="SUPFAM" id="SSF55811">
    <property type="entry name" value="Nudix"/>
    <property type="match status" value="1"/>
</dbReference>
<gene>
    <name evidence="3" type="ORF">GGR23_002792</name>
</gene>
<name>A0A7W6NKM1_9HYPH</name>
<accession>A0A7W6NKM1</accession>
<dbReference type="GO" id="GO:0016787">
    <property type="term" value="F:hydrolase activity"/>
    <property type="evidence" value="ECO:0007669"/>
    <property type="project" value="UniProtKB-KW"/>
</dbReference>
<comment type="caution">
    <text evidence="3">The sequence shown here is derived from an EMBL/GenBank/DDBJ whole genome shotgun (WGS) entry which is preliminary data.</text>
</comment>
<dbReference type="PRINTS" id="PR00502">
    <property type="entry name" value="NUDIXFAMILY"/>
</dbReference>
<dbReference type="InterPro" id="IPR000086">
    <property type="entry name" value="NUDIX_hydrolase_dom"/>
</dbReference>
<organism evidence="3 4">
    <name type="scientific">Gellertiella hungarica</name>
    <dbReference type="NCBI Taxonomy" id="1572859"/>
    <lineage>
        <taxon>Bacteria</taxon>
        <taxon>Pseudomonadati</taxon>
        <taxon>Pseudomonadota</taxon>
        <taxon>Alphaproteobacteria</taxon>
        <taxon>Hyphomicrobiales</taxon>
        <taxon>Rhizobiaceae</taxon>
        <taxon>Gellertiella</taxon>
    </lineage>
</organism>
<evidence type="ECO:0000259" key="2">
    <source>
        <dbReference type="PROSITE" id="PS51462"/>
    </source>
</evidence>
<dbReference type="InterPro" id="IPR015797">
    <property type="entry name" value="NUDIX_hydrolase-like_dom_sf"/>
</dbReference>
<dbReference type="Gene3D" id="3.90.79.10">
    <property type="entry name" value="Nucleoside Triphosphate Pyrophosphohydrolase"/>
    <property type="match status" value="1"/>
</dbReference>
<dbReference type="AlphaFoldDB" id="A0A7W6NKM1"/>
<dbReference type="EMBL" id="JACIEZ010000005">
    <property type="protein sequence ID" value="MBB4065585.1"/>
    <property type="molecule type" value="Genomic_DNA"/>
</dbReference>
<evidence type="ECO:0000313" key="3">
    <source>
        <dbReference type="EMBL" id="MBB4065585.1"/>
    </source>
</evidence>
<feature type="domain" description="Nudix hydrolase" evidence="2">
    <location>
        <begin position="3"/>
        <end position="137"/>
    </location>
</feature>